<name>A0A9E7MV42_9CAUD</name>
<evidence type="ECO:0000313" key="2">
    <source>
        <dbReference type="Proteomes" id="UP001056883"/>
    </source>
</evidence>
<organism evidence="1 2">
    <name type="scientific">Luteibacter phage vB_LflM-Pluto</name>
    <dbReference type="NCBI Taxonomy" id="2948611"/>
    <lineage>
        <taxon>Viruses</taxon>
        <taxon>Duplodnaviria</taxon>
        <taxon>Heunggongvirae</taxon>
        <taxon>Uroviricota</taxon>
        <taxon>Caudoviricetes</taxon>
        <taxon>Lindbergviridae</taxon>
        <taxon>Plutovirus</taxon>
        <taxon>Plutovirus pluto</taxon>
    </lineage>
</organism>
<reference evidence="1" key="1">
    <citation type="submission" date="2022-05" db="EMBL/GenBank/DDBJ databases">
        <authorList>
            <person name="Friedrich I."/>
            <person name="Poehlein A."/>
            <person name="Schneider D."/>
            <person name="Hertel R."/>
            <person name="Daniel R."/>
        </authorList>
    </citation>
    <scope>NUCLEOTIDE SEQUENCE</scope>
</reference>
<proteinExistence type="predicted"/>
<dbReference type="EMBL" id="ON529861">
    <property type="protein sequence ID" value="USN16357.1"/>
    <property type="molecule type" value="Genomic_DNA"/>
</dbReference>
<sequence>MTILLCSKCDWIGQSYSAKALSSEDISKLASLAPGSRLPWGKCPYCDAIIEFNHTRAGDGYGSVVFHWDSNREERPNLTQFQKDALFVAIANITPEHPAFRASDDVKEALAGPLRLYIDSWVRPVLVATLYGETYPGQRDWVCNEARVDRAKFTAALATKLNAELAEKGGGRDRA</sequence>
<accession>A0A9E7MV42</accession>
<dbReference type="Proteomes" id="UP001056883">
    <property type="component" value="Segment"/>
</dbReference>
<gene>
    <name evidence="1" type="ORF">PLUTO_00410</name>
</gene>
<keyword evidence="2" id="KW-1185">Reference proteome</keyword>
<protein>
    <submittedName>
        <fullName evidence="1">Uncharacterized protein</fullName>
    </submittedName>
</protein>
<evidence type="ECO:0000313" key="1">
    <source>
        <dbReference type="EMBL" id="USN16357.1"/>
    </source>
</evidence>